<gene>
    <name evidence="8" type="ORF">TCAL_04782</name>
</gene>
<dbReference type="OrthoDB" id="6505174at2759"/>
<dbReference type="PRINTS" id="PR00457">
    <property type="entry name" value="ANPEROXIDASE"/>
</dbReference>
<feature type="binding site" description="axial binding residue" evidence="6">
    <location>
        <position position="467"/>
    </location>
    <ligand>
        <name>heme b</name>
        <dbReference type="ChEBI" id="CHEBI:60344"/>
    </ligand>
    <ligandPart>
        <name>Fe</name>
        <dbReference type="ChEBI" id="CHEBI:18248"/>
    </ligandPart>
</feature>
<evidence type="ECO:0000256" key="7">
    <source>
        <dbReference type="SAM" id="SignalP"/>
    </source>
</evidence>
<dbReference type="GO" id="GO:0046872">
    <property type="term" value="F:metal ion binding"/>
    <property type="evidence" value="ECO:0007669"/>
    <property type="project" value="UniProtKB-KW"/>
</dbReference>
<evidence type="ECO:0000256" key="4">
    <source>
        <dbReference type="ARBA" id="ARBA00022729"/>
    </source>
</evidence>
<keyword evidence="6" id="KW-0349">Heme</keyword>
<evidence type="ECO:0000256" key="5">
    <source>
        <dbReference type="ARBA" id="ARBA00023180"/>
    </source>
</evidence>
<keyword evidence="9" id="KW-1185">Reference proteome</keyword>
<feature type="signal peptide" evidence="7">
    <location>
        <begin position="1"/>
        <end position="17"/>
    </location>
</feature>
<keyword evidence="5" id="KW-0325">Glycoprotein</keyword>
<dbReference type="Gene3D" id="1.10.640.10">
    <property type="entry name" value="Haem peroxidase domain superfamily, animal type"/>
    <property type="match status" value="1"/>
</dbReference>
<organism evidence="8 9">
    <name type="scientific">Tigriopus californicus</name>
    <name type="common">Marine copepod</name>
    <dbReference type="NCBI Taxonomy" id="6832"/>
    <lineage>
        <taxon>Eukaryota</taxon>
        <taxon>Metazoa</taxon>
        <taxon>Ecdysozoa</taxon>
        <taxon>Arthropoda</taxon>
        <taxon>Crustacea</taxon>
        <taxon>Multicrustacea</taxon>
        <taxon>Hexanauplia</taxon>
        <taxon>Copepoda</taxon>
        <taxon>Harpacticoida</taxon>
        <taxon>Harpacticidae</taxon>
        <taxon>Tigriopus</taxon>
    </lineage>
</organism>
<dbReference type="PANTHER" id="PTHR11475">
    <property type="entry name" value="OXIDASE/PEROXIDASE"/>
    <property type="match status" value="1"/>
</dbReference>
<comment type="caution">
    <text evidence="8">The sequence shown here is derived from an EMBL/GenBank/DDBJ whole genome shotgun (WGS) entry which is preliminary data.</text>
</comment>
<proteinExistence type="predicted"/>
<dbReference type="InterPro" id="IPR019791">
    <property type="entry name" value="Haem_peroxidase_animal"/>
</dbReference>
<dbReference type="Pfam" id="PF03098">
    <property type="entry name" value="An_peroxidase"/>
    <property type="match status" value="1"/>
</dbReference>
<accession>A0A553PDD1</accession>
<dbReference type="CDD" id="cd09823">
    <property type="entry name" value="peroxinectin_like"/>
    <property type="match status" value="1"/>
</dbReference>
<evidence type="ECO:0000256" key="3">
    <source>
        <dbReference type="ARBA" id="ARBA00022559"/>
    </source>
</evidence>
<evidence type="ECO:0000256" key="2">
    <source>
        <dbReference type="ARBA" id="ARBA00022525"/>
    </source>
</evidence>
<evidence type="ECO:0000313" key="8">
    <source>
        <dbReference type="EMBL" id="TRY75693.1"/>
    </source>
</evidence>
<dbReference type="SUPFAM" id="SSF48113">
    <property type="entry name" value="Heme-dependent peroxidases"/>
    <property type="match status" value="1"/>
</dbReference>
<evidence type="ECO:0008006" key="10">
    <source>
        <dbReference type="Google" id="ProtNLM"/>
    </source>
</evidence>
<dbReference type="GO" id="GO:0004601">
    <property type="term" value="F:peroxidase activity"/>
    <property type="evidence" value="ECO:0007669"/>
    <property type="project" value="UniProtKB-KW"/>
</dbReference>
<dbReference type="GO" id="GO:0006979">
    <property type="term" value="P:response to oxidative stress"/>
    <property type="evidence" value="ECO:0007669"/>
    <property type="project" value="InterPro"/>
</dbReference>
<dbReference type="PANTHER" id="PTHR11475:SF4">
    <property type="entry name" value="CHORION PEROXIDASE"/>
    <property type="match status" value="1"/>
</dbReference>
<dbReference type="InterPro" id="IPR010255">
    <property type="entry name" value="Haem_peroxidase_sf"/>
</dbReference>
<keyword evidence="4 7" id="KW-0732">Signal</keyword>
<keyword evidence="2" id="KW-0964">Secreted</keyword>
<sequence>MNRAILVLSLFLAFVAAIDIDAVAKEATRKWEQEQEQKVLDGLTTPISKRRKVTDETKAMKRFNSLVDNMLAILKTEEGKEKESLSLIADSLSSSPQPFLKTSKYSGDNVDIAEICKGVVPRCGKLAGHPFRTLNGVCNNLDNPRWGSILTFMRRWRQPAYQDGHHVPRGGFPPSMAGRKKRSLQRKETLLQNQNGLGSGPMMVKTCSHLAAGDLPNPRLVSRTFHPDHDVPDKIATHMVAIMGQFLDHDVTLTPEEEAEGCCFGSEEKACFPIQVDEEDPFFHPHEVDCLDFTRSLAFCEHFFNHREQINGITAFVDASNVYGSTKAVAHSLRTLSKGLMKISTEGGYEMLPIINGTYHAGDIRALENPALTSMHTLFLREHNRIAEQLYHMDPSLDDEEIYQRTRRIVSAEMQNVVYGGYLPVVLGSVAMDQHDLGLSLTPSIYNPSQDPSISNVFATAAYRFGHSMIQGIVDMVNEVTRALESGYKLQDNFFNPAHYLAFSGAGMEKILAGLVSQHAQTSDQFVVDDVTNHLFPQNGAAFGSDLVARNIQRGRDHGLASYNAYREFCGRKAVCTWEQKPADISSSNWETLKDLYNHPNDIDVFVGGLAENPYADGLTGHTFQCIKSKQFQFLKYGDRYFFTHANQAGSFEPYQISNLLQRTLGDIICDNTKIAEVRTDVFKANAPYKDCQDRTELEIERFKEL</sequence>
<comment type="subcellular location">
    <subcellularLocation>
        <location evidence="1">Secreted</location>
    </subcellularLocation>
</comment>
<evidence type="ECO:0000256" key="1">
    <source>
        <dbReference type="ARBA" id="ARBA00004613"/>
    </source>
</evidence>
<dbReference type="AlphaFoldDB" id="A0A553PDD1"/>
<keyword evidence="3" id="KW-0575">Peroxidase</keyword>
<dbReference type="OMA" id="RYFFTHN"/>
<dbReference type="FunFam" id="1.10.640.10:FF:000003">
    <property type="entry name" value="chorion peroxidase"/>
    <property type="match status" value="1"/>
</dbReference>
<name>A0A553PDD1_TIGCA</name>
<dbReference type="GO" id="GO:0020037">
    <property type="term" value="F:heme binding"/>
    <property type="evidence" value="ECO:0007669"/>
    <property type="project" value="InterPro"/>
</dbReference>
<protein>
    <recommendedName>
        <fullName evidence="10">Peroxidase</fullName>
    </recommendedName>
</protein>
<keyword evidence="6" id="KW-0408">Iron</keyword>
<dbReference type="Proteomes" id="UP000318571">
    <property type="component" value="Chromosome 2"/>
</dbReference>
<keyword evidence="6" id="KW-0479">Metal-binding</keyword>
<evidence type="ECO:0000256" key="6">
    <source>
        <dbReference type="PIRSR" id="PIRSR619791-2"/>
    </source>
</evidence>
<dbReference type="EMBL" id="VCGU01000005">
    <property type="protein sequence ID" value="TRY75693.1"/>
    <property type="molecule type" value="Genomic_DNA"/>
</dbReference>
<keyword evidence="3" id="KW-0560">Oxidoreductase</keyword>
<dbReference type="PROSITE" id="PS50292">
    <property type="entry name" value="PEROXIDASE_3"/>
    <property type="match status" value="1"/>
</dbReference>
<feature type="chain" id="PRO_5021716977" description="Peroxidase" evidence="7">
    <location>
        <begin position="18"/>
        <end position="706"/>
    </location>
</feature>
<dbReference type="InterPro" id="IPR037120">
    <property type="entry name" value="Haem_peroxidase_sf_animal"/>
</dbReference>
<dbReference type="GO" id="GO:0005576">
    <property type="term" value="C:extracellular region"/>
    <property type="evidence" value="ECO:0007669"/>
    <property type="project" value="UniProtKB-SubCell"/>
</dbReference>
<evidence type="ECO:0000313" key="9">
    <source>
        <dbReference type="Proteomes" id="UP000318571"/>
    </source>
</evidence>
<reference evidence="8 9" key="1">
    <citation type="journal article" date="2018" name="Nat. Ecol. Evol.">
        <title>Genomic signatures of mitonuclear coevolution across populations of Tigriopus californicus.</title>
        <authorList>
            <person name="Barreto F.S."/>
            <person name="Watson E.T."/>
            <person name="Lima T.G."/>
            <person name="Willett C.S."/>
            <person name="Edmands S."/>
            <person name="Li W."/>
            <person name="Burton R.S."/>
        </authorList>
    </citation>
    <scope>NUCLEOTIDE SEQUENCE [LARGE SCALE GENOMIC DNA]</scope>
    <source>
        <strain evidence="8 9">San Diego</strain>
    </source>
</reference>